<name>A0ABN1K2D3_9FLAO</name>
<feature type="signal peptide" evidence="1">
    <location>
        <begin position="1"/>
        <end position="21"/>
    </location>
</feature>
<evidence type="ECO:0000313" key="3">
    <source>
        <dbReference type="Proteomes" id="UP001500185"/>
    </source>
</evidence>
<comment type="caution">
    <text evidence="2">The sequence shown here is derived from an EMBL/GenBank/DDBJ whole genome shotgun (WGS) entry which is preliminary data.</text>
</comment>
<protein>
    <recommendedName>
        <fullName evidence="4">GLPGLI family protein</fullName>
    </recommendedName>
</protein>
<accession>A0ABN1K2D3</accession>
<dbReference type="EMBL" id="BAAAGG010000004">
    <property type="protein sequence ID" value="GAA0752881.1"/>
    <property type="molecule type" value="Genomic_DNA"/>
</dbReference>
<evidence type="ECO:0008006" key="4">
    <source>
        <dbReference type="Google" id="ProtNLM"/>
    </source>
</evidence>
<keyword evidence="1" id="KW-0732">Signal</keyword>
<keyword evidence="3" id="KW-1185">Reference proteome</keyword>
<dbReference type="RefSeq" id="WP_224455562.1">
    <property type="nucleotide sequence ID" value="NZ_BAAAGG010000004.1"/>
</dbReference>
<sequence length="202" mass="23236">MKPLVLFLVIIAVCISVNASAQTTAYEEGFVVLKNSDTVYGQVKDRSEEPFGKLYKKVKVKIEGKLFTQKYASSDIKSYQKGSTYFESVWFKEDSKFFNISYRSISGVGEEVFMKVILTGTLTYYHWEWRNPDSGYYLYTPFFKKKGSNQLICVTQDLLELRRKDVANYLAEDPNLTKPILSDEKLSALEITKLYNQAADKN</sequence>
<evidence type="ECO:0000256" key="1">
    <source>
        <dbReference type="SAM" id="SignalP"/>
    </source>
</evidence>
<dbReference type="Proteomes" id="UP001500185">
    <property type="component" value="Unassembled WGS sequence"/>
</dbReference>
<proteinExistence type="predicted"/>
<evidence type="ECO:0000313" key="2">
    <source>
        <dbReference type="EMBL" id="GAA0752881.1"/>
    </source>
</evidence>
<gene>
    <name evidence="2" type="ORF">GCM10009433_04410</name>
</gene>
<feature type="chain" id="PRO_5045434067" description="GLPGLI family protein" evidence="1">
    <location>
        <begin position="22"/>
        <end position="202"/>
    </location>
</feature>
<organism evidence="2 3">
    <name type="scientific">Psychroflexus lacisalsi</name>
    <dbReference type="NCBI Taxonomy" id="503928"/>
    <lineage>
        <taxon>Bacteria</taxon>
        <taxon>Pseudomonadati</taxon>
        <taxon>Bacteroidota</taxon>
        <taxon>Flavobacteriia</taxon>
        <taxon>Flavobacteriales</taxon>
        <taxon>Flavobacteriaceae</taxon>
        <taxon>Psychroflexus</taxon>
    </lineage>
</organism>
<reference evidence="2 3" key="1">
    <citation type="journal article" date="2019" name="Int. J. Syst. Evol. Microbiol.">
        <title>The Global Catalogue of Microorganisms (GCM) 10K type strain sequencing project: providing services to taxonomists for standard genome sequencing and annotation.</title>
        <authorList>
            <consortium name="The Broad Institute Genomics Platform"/>
            <consortium name="The Broad Institute Genome Sequencing Center for Infectious Disease"/>
            <person name="Wu L."/>
            <person name="Ma J."/>
        </authorList>
    </citation>
    <scope>NUCLEOTIDE SEQUENCE [LARGE SCALE GENOMIC DNA]</scope>
    <source>
        <strain evidence="2 3">JCM 16231</strain>
    </source>
</reference>